<protein>
    <recommendedName>
        <fullName evidence="2">Beta-lactamase-related domain-containing protein</fullName>
    </recommendedName>
</protein>
<dbReference type="AlphaFoldDB" id="A0AB33KNN0"/>
<evidence type="ECO:0000313" key="1">
    <source>
        <dbReference type="EMBL" id="BFP56192.1"/>
    </source>
</evidence>
<gene>
    <name evidence="1" type="ORF">SCMC78_59990</name>
</gene>
<organism evidence="1">
    <name type="scientific">Streptomyces sp. CMC78</name>
    <dbReference type="NCBI Taxonomy" id="3231512"/>
    <lineage>
        <taxon>Bacteria</taxon>
        <taxon>Bacillati</taxon>
        <taxon>Actinomycetota</taxon>
        <taxon>Actinomycetes</taxon>
        <taxon>Kitasatosporales</taxon>
        <taxon>Streptomycetaceae</taxon>
        <taxon>Streptomyces</taxon>
    </lineage>
</organism>
<dbReference type="EMBL" id="AP035884">
    <property type="protein sequence ID" value="BFP56192.1"/>
    <property type="molecule type" value="Genomic_DNA"/>
</dbReference>
<name>A0AB33KNN0_9ACTN</name>
<evidence type="ECO:0008006" key="2">
    <source>
        <dbReference type="Google" id="ProtNLM"/>
    </source>
</evidence>
<accession>A0AB33KNN0</accession>
<reference evidence="1" key="1">
    <citation type="submission" date="2024-07" db="EMBL/GenBank/DDBJ databases">
        <title>Complete genome sequences of cellulolytic bacteria, Kitasatospora sp. CMC57 and Streptomyces sp. CMC78, isolated from Japanese agricultural soil.</title>
        <authorList>
            <person name="Hashimoto T."/>
            <person name="Ito M."/>
            <person name="Iwamoto M."/>
            <person name="Fukahori D."/>
            <person name="Shoda T."/>
            <person name="Sakoda M."/>
            <person name="Morohoshi T."/>
            <person name="Mitsuboshi M."/>
            <person name="Nishizawa T."/>
        </authorList>
    </citation>
    <scope>NUCLEOTIDE SEQUENCE</scope>
    <source>
        <strain evidence="1">CMC78</strain>
    </source>
</reference>
<dbReference type="KEGG" id="stcm:SCMC78_59990"/>
<proteinExistence type="predicted"/>
<sequence length="95" mass="10253">MLDDDLVAVADELMHSGGGDRHPELVVLDFAGDADLHVDHGPWLGGLPGHNGTHPDIYIINGDATEERGRASLMKDFALSSLTKLYFSVEALRIS</sequence>